<evidence type="ECO:0000259" key="6">
    <source>
        <dbReference type="PROSITE" id="PS51158"/>
    </source>
</evidence>
<dbReference type="GeneID" id="10540427"/>
<dbReference type="InterPro" id="IPR004166">
    <property type="entry name" value="a-kinase_dom"/>
</dbReference>
<dbReference type="AlphaFoldDB" id="E3KQ37"/>
<gene>
    <name evidence="7" type="ORF">PGTG_12368</name>
</gene>
<dbReference type="CDD" id="cd04515">
    <property type="entry name" value="Alpha_kinase"/>
    <property type="match status" value="1"/>
</dbReference>
<feature type="domain" description="Alpha-type protein kinase" evidence="6">
    <location>
        <begin position="1"/>
        <end position="192"/>
    </location>
</feature>
<dbReference type="Gene3D" id="3.20.200.10">
    <property type="entry name" value="MHCK/EF2 kinase"/>
    <property type="match status" value="1"/>
</dbReference>
<evidence type="ECO:0000256" key="5">
    <source>
        <dbReference type="ARBA" id="ARBA00022840"/>
    </source>
</evidence>
<dbReference type="SUPFAM" id="SSF56112">
    <property type="entry name" value="Protein kinase-like (PK-like)"/>
    <property type="match status" value="1"/>
</dbReference>
<dbReference type="GO" id="GO:0004674">
    <property type="term" value="F:protein serine/threonine kinase activity"/>
    <property type="evidence" value="ECO:0000318"/>
    <property type="project" value="GO_Central"/>
</dbReference>
<dbReference type="EMBL" id="DS178300">
    <property type="protein sequence ID" value="EFP86412.1"/>
    <property type="molecule type" value="Genomic_DNA"/>
</dbReference>
<accession>E3KQ37</accession>
<keyword evidence="4" id="KW-0418">Kinase</keyword>
<name>E3KQ37_PUCGT</name>
<evidence type="ECO:0000313" key="8">
    <source>
        <dbReference type="Proteomes" id="UP000008783"/>
    </source>
</evidence>
<sequence>MLVGQGSMRGAFLAQVKTEGQNGGPPRITNWVAKVQYHNEYLDIKLHATNAQMYKAAGHLLQAYQALVRHCVIFIGEEHLPAQVYFLEACLQGEYIKYSSNVNFSVTGRQPGIDLDNLSIMNAFTHWSYVISNGASLVCDLQGVGSTITDPQIIDRDYVRWANGNNASKGIQHFLENHICNDVCRALKIGPPNDIMPQVTNPTQLQRLVQSQVAQGLGGPSQAARFLTGSRAMTEIHSNSGICANPAPSRASIGNLPRPKFLTFNCSKPVNCVKITLI</sequence>
<dbReference type="PANTHER" id="PTHR45992:SF2">
    <property type="entry name" value="EUKARYOTIC ELONGATION FACTOR 2 KINASE"/>
    <property type="match status" value="1"/>
</dbReference>
<dbReference type="RefSeq" id="XP_003330831.1">
    <property type="nucleotide sequence ID" value="XM_003330783.1"/>
</dbReference>
<dbReference type="OrthoDB" id="2505915at2759"/>
<evidence type="ECO:0000256" key="4">
    <source>
        <dbReference type="ARBA" id="ARBA00022777"/>
    </source>
</evidence>
<dbReference type="HOGENOM" id="CLU_1001625_0_0_1"/>
<dbReference type="PANTHER" id="PTHR45992">
    <property type="entry name" value="EUKARYOTIC ELONGATION FACTOR 2 KINASE-RELATED"/>
    <property type="match status" value="1"/>
</dbReference>
<organism evidence="7 8">
    <name type="scientific">Puccinia graminis f. sp. tritici (strain CRL 75-36-700-3 / race SCCL)</name>
    <name type="common">Black stem rust fungus</name>
    <dbReference type="NCBI Taxonomy" id="418459"/>
    <lineage>
        <taxon>Eukaryota</taxon>
        <taxon>Fungi</taxon>
        <taxon>Dikarya</taxon>
        <taxon>Basidiomycota</taxon>
        <taxon>Pucciniomycotina</taxon>
        <taxon>Pucciniomycetes</taxon>
        <taxon>Pucciniales</taxon>
        <taxon>Pucciniaceae</taxon>
        <taxon>Puccinia</taxon>
    </lineage>
</organism>
<reference evidence="8" key="2">
    <citation type="journal article" date="2011" name="Proc. Natl. Acad. Sci. U.S.A.">
        <title>Obligate biotrophy features unraveled by the genomic analysis of rust fungi.</title>
        <authorList>
            <person name="Duplessis S."/>
            <person name="Cuomo C.A."/>
            <person name="Lin Y.-C."/>
            <person name="Aerts A."/>
            <person name="Tisserant E."/>
            <person name="Veneault-Fourrey C."/>
            <person name="Joly D.L."/>
            <person name="Hacquard S."/>
            <person name="Amselem J."/>
            <person name="Cantarel B.L."/>
            <person name="Chiu R."/>
            <person name="Coutinho P.M."/>
            <person name="Feau N."/>
            <person name="Field M."/>
            <person name="Frey P."/>
            <person name="Gelhaye E."/>
            <person name="Goldberg J."/>
            <person name="Grabherr M.G."/>
            <person name="Kodira C.D."/>
            <person name="Kohler A."/>
            <person name="Kuees U."/>
            <person name="Lindquist E.A."/>
            <person name="Lucas S.M."/>
            <person name="Mago R."/>
            <person name="Mauceli E."/>
            <person name="Morin E."/>
            <person name="Murat C."/>
            <person name="Pangilinan J.L."/>
            <person name="Park R."/>
            <person name="Pearson M."/>
            <person name="Quesneville H."/>
            <person name="Rouhier N."/>
            <person name="Sakthikumar S."/>
            <person name="Salamov A.A."/>
            <person name="Schmutz J."/>
            <person name="Selles B."/>
            <person name="Shapiro H."/>
            <person name="Tanguay P."/>
            <person name="Tuskan G.A."/>
            <person name="Henrissat B."/>
            <person name="Van de Peer Y."/>
            <person name="Rouze P."/>
            <person name="Ellis J.G."/>
            <person name="Dodds P.N."/>
            <person name="Schein J.E."/>
            <person name="Zhong S."/>
            <person name="Hamelin R.C."/>
            <person name="Grigoriev I.V."/>
            <person name="Szabo L.J."/>
            <person name="Martin F."/>
        </authorList>
    </citation>
    <scope>NUCLEOTIDE SEQUENCE [LARGE SCALE GENOMIC DNA]</scope>
    <source>
        <strain evidence="8">CRL 75-36-700-3 / race SCCL</strain>
    </source>
</reference>
<evidence type="ECO:0000256" key="1">
    <source>
        <dbReference type="ARBA" id="ARBA00022527"/>
    </source>
</evidence>
<dbReference type="GO" id="GO:0005524">
    <property type="term" value="F:ATP binding"/>
    <property type="evidence" value="ECO:0007669"/>
    <property type="project" value="UniProtKB-KW"/>
</dbReference>
<keyword evidence="1" id="KW-0723">Serine/threonine-protein kinase</keyword>
<keyword evidence="3" id="KW-0547">Nucleotide-binding</keyword>
<dbReference type="OMA" id="HTTDALM"/>
<dbReference type="InterPro" id="IPR011009">
    <property type="entry name" value="Kinase-like_dom_sf"/>
</dbReference>
<reference key="1">
    <citation type="submission" date="2007-01" db="EMBL/GenBank/DDBJ databases">
        <title>The Genome Sequence of Puccinia graminis f. sp. tritici Strain CRL 75-36-700-3.</title>
        <authorList>
            <consortium name="The Broad Institute Genome Sequencing Platform"/>
            <person name="Birren B."/>
            <person name="Lander E."/>
            <person name="Galagan J."/>
            <person name="Nusbaum C."/>
            <person name="Devon K."/>
            <person name="Cuomo C."/>
            <person name="Jaffe D."/>
            <person name="Butler J."/>
            <person name="Alvarez P."/>
            <person name="Gnerre S."/>
            <person name="Grabherr M."/>
            <person name="Mauceli E."/>
            <person name="Brockman W."/>
            <person name="Young S."/>
            <person name="LaButti K."/>
            <person name="Sykes S."/>
            <person name="DeCaprio D."/>
            <person name="Crawford M."/>
            <person name="Koehrsen M."/>
            <person name="Engels R."/>
            <person name="Montgomery P."/>
            <person name="Pearson M."/>
            <person name="Howarth C."/>
            <person name="Larson L."/>
            <person name="White J."/>
            <person name="Zeng Q."/>
            <person name="Kodira C."/>
            <person name="Yandava C."/>
            <person name="Alvarado L."/>
            <person name="O'Leary S."/>
            <person name="Szabo L."/>
            <person name="Dean R."/>
            <person name="Schein J."/>
        </authorList>
    </citation>
    <scope>NUCLEOTIDE SEQUENCE</scope>
    <source>
        <strain>CRL 75-36-700-3</strain>
    </source>
</reference>
<dbReference type="PROSITE" id="PS51158">
    <property type="entry name" value="ALPHA_KINASE"/>
    <property type="match status" value="1"/>
</dbReference>
<dbReference type="Pfam" id="PF02816">
    <property type="entry name" value="Alpha_kinase"/>
    <property type="match status" value="1"/>
</dbReference>
<proteinExistence type="predicted"/>
<evidence type="ECO:0000256" key="2">
    <source>
        <dbReference type="ARBA" id="ARBA00022679"/>
    </source>
</evidence>
<keyword evidence="2" id="KW-0808">Transferase</keyword>
<keyword evidence="8" id="KW-1185">Reference proteome</keyword>
<protein>
    <submittedName>
        <fullName evidence="7">AlphaK A7</fullName>
    </submittedName>
</protein>
<evidence type="ECO:0000313" key="7">
    <source>
        <dbReference type="EMBL" id="EFP86412.1"/>
    </source>
</evidence>
<dbReference type="InterPro" id="IPR051852">
    <property type="entry name" value="Alpha-type_PK"/>
</dbReference>
<evidence type="ECO:0000256" key="3">
    <source>
        <dbReference type="ARBA" id="ARBA00022741"/>
    </source>
</evidence>
<dbReference type="SMART" id="SM00811">
    <property type="entry name" value="Alpha_kinase"/>
    <property type="match status" value="1"/>
</dbReference>
<dbReference type="Proteomes" id="UP000008783">
    <property type="component" value="Unassembled WGS sequence"/>
</dbReference>
<keyword evidence="5" id="KW-0067">ATP-binding</keyword>
<dbReference type="GO" id="GO:0031037">
    <property type="term" value="P:myosin II filament disassembly"/>
    <property type="evidence" value="ECO:0000318"/>
    <property type="project" value="GO_Central"/>
</dbReference>
<dbReference type="VEuPathDB" id="FungiDB:PGTG_12368"/>
<dbReference type="InParanoid" id="E3KQ37"/>
<dbReference type="KEGG" id="pgr:PGTG_12368"/>